<proteinExistence type="predicted"/>
<keyword evidence="2" id="KW-1185">Reference proteome</keyword>
<dbReference type="EMBL" id="UZAI01002568">
    <property type="protein sequence ID" value="VDO72727.1"/>
    <property type="molecule type" value="Genomic_DNA"/>
</dbReference>
<dbReference type="Proteomes" id="UP000277204">
    <property type="component" value="Unassembled WGS sequence"/>
</dbReference>
<accession>A0A183LSF5</accession>
<reference evidence="1 2" key="1">
    <citation type="submission" date="2018-11" db="EMBL/GenBank/DDBJ databases">
        <authorList>
            <consortium name="Pathogen Informatics"/>
        </authorList>
    </citation>
    <scope>NUCLEOTIDE SEQUENCE [LARGE SCALE GENOMIC DNA]</scope>
    <source>
        <strain evidence="1 2">Zambia</strain>
    </source>
</reference>
<dbReference type="AlphaFoldDB" id="A0A183LSF5"/>
<gene>
    <name evidence="1" type="ORF">SMRZ_LOCUS6730</name>
</gene>
<organism evidence="1 2">
    <name type="scientific">Schistosoma margrebowiei</name>
    <dbReference type="NCBI Taxonomy" id="48269"/>
    <lineage>
        <taxon>Eukaryota</taxon>
        <taxon>Metazoa</taxon>
        <taxon>Spiralia</taxon>
        <taxon>Lophotrochozoa</taxon>
        <taxon>Platyhelminthes</taxon>
        <taxon>Trematoda</taxon>
        <taxon>Digenea</taxon>
        <taxon>Strigeidida</taxon>
        <taxon>Schistosomatoidea</taxon>
        <taxon>Schistosomatidae</taxon>
        <taxon>Schistosoma</taxon>
    </lineage>
</organism>
<evidence type="ECO:0000313" key="2">
    <source>
        <dbReference type="Proteomes" id="UP000277204"/>
    </source>
</evidence>
<evidence type="ECO:0000313" key="1">
    <source>
        <dbReference type="EMBL" id="VDO72727.1"/>
    </source>
</evidence>
<protein>
    <submittedName>
        <fullName evidence="1">Uncharacterized protein</fullName>
    </submittedName>
</protein>
<sequence>MAIRQMKSGKAAGLNSIPAEVLNLDVAVTTKNQNFHASNQMVSSVHSELKSFLDHKQRWIVVSSGIQVIKGFQSISFVCFLFESSLSEFKDPSVSFQYLNYW</sequence>
<name>A0A183LSF5_9TREM</name>